<evidence type="ECO:0000313" key="3">
    <source>
        <dbReference type="Proteomes" id="UP000552644"/>
    </source>
</evidence>
<organism evidence="2 3">
    <name type="scientific">Streptosporangium saharense</name>
    <dbReference type="NCBI Taxonomy" id="1706840"/>
    <lineage>
        <taxon>Bacteria</taxon>
        <taxon>Bacillati</taxon>
        <taxon>Actinomycetota</taxon>
        <taxon>Actinomycetes</taxon>
        <taxon>Streptosporangiales</taxon>
        <taxon>Streptosporangiaceae</taxon>
        <taxon>Streptosporangium</taxon>
    </lineage>
</organism>
<dbReference type="Gene3D" id="2.40.30.10">
    <property type="entry name" value="Translation factors"/>
    <property type="match status" value="1"/>
</dbReference>
<dbReference type="InterPro" id="IPR017927">
    <property type="entry name" value="FAD-bd_FR_type"/>
</dbReference>
<dbReference type="InterPro" id="IPR017938">
    <property type="entry name" value="Riboflavin_synthase-like_b-brl"/>
</dbReference>
<dbReference type="EMBL" id="JACHJP010000002">
    <property type="protein sequence ID" value="MBB4915609.1"/>
    <property type="molecule type" value="Genomic_DNA"/>
</dbReference>
<dbReference type="PROSITE" id="PS51384">
    <property type="entry name" value="FAD_FR"/>
    <property type="match status" value="1"/>
</dbReference>
<evidence type="ECO:0000313" key="2">
    <source>
        <dbReference type="EMBL" id="MBB4915609.1"/>
    </source>
</evidence>
<name>A0A7W7QL75_9ACTN</name>
<dbReference type="PANTHER" id="PTHR30157">
    <property type="entry name" value="FERRIC REDUCTASE, NADPH-DEPENDENT"/>
    <property type="match status" value="1"/>
</dbReference>
<evidence type="ECO:0000259" key="1">
    <source>
        <dbReference type="PROSITE" id="PS51384"/>
    </source>
</evidence>
<sequence length="234" mass="25555">MPTMPALLADPMTRWMGRPATVTEAVRLSPGLARVRFSGQALRDRAWRPGCEIEFRVTERDFRHYTPSAFDAEEGWVEVLFQLHDRGPGGLWAGRLAVGDEVLVLGPGSRTWLRPGTSHLFAGDATTLGLFEALDTALGQDAEVTGAVEVPEPDVTAVQALLPRLDVLQAEEQPGRALARWLGERVTTRPGTACLAGHAQTIQELRVLLCAPGVGMRRRDVVTKPYWATGKRGL</sequence>
<feature type="domain" description="FAD-binding FR-type" evidence="1">
    <location>
        <begin position="15"/>
        <end position="114"/>
    </location>
</feature>
<dbReference type="Gene3D" id="3.40.50.80">
    <property type="entry name" value="Nucleotide-binding domain of ferredoxin-NADP reductase (FNR) module"/>
    <property type="match status" value="1"/>
</dbReference>
<dbReference type="AlphaFoldDB" id="A0A7W7QL75"/>
<dbReference type="InterPro" id="IPR013113">
    <property type="entry name" value="SIP_FAD-bd"/>
</dbReference>
<dbReference type="CDD" id="cd06193">
    <property type="entry name" value="siderophore_interacting"/>
    <property type="match status" value="1"/>
</dbReference>
<dbReference type="SUPFAM" id="SSF63380">
    <property type="entry name" value="Riboflavin synthase domain-like"/>
    <property type="match status" value="1"/>
</dbReference>
<dbReference type="Proteomes" id="UP000552644">
    <property type="component" value="Unassembled WGS sequence"/>
</dbReference>
<dbReference type="InterPro" id="IPR039374">
    <property type="entry name" value="SIP_fam"/>
</dbReference>
<dbReference type="GO" id="GO:0016491">
    <property type="term" value="F:oxidoreductase activity"/>
    <property type="evidence" value="ECO:0007669"/>
    <property type="project" value="InterPro"/>
</dbReference>
<keyword evidence="3" id="KW-1185">Reference proteome</keyword>
<protein>
    <submittedName>
        <fullName evidence="2">NADPH-dependent ferric siderophore reductase</fullName>
    </submittedName>
</protein>
<reference evidence="2 3" key="1">
    <citation type="submission" date="2020-08" db="EMBL/GenBank/DDBJ databases">
        <title>Genomic Encyclopedia of Type Strains, Phase III (KMG-III): the genomes of soil and plant-associated and newly described type strains.</title>
        <authorList>
            <person name="Whitman W."/>
        </authorList>
    </citation>
    <scope>NUCLEOTIDE SEQUENCE [LARGE SCALE GENOMIC DNA]</scope>
    <source>
        <strain evidence="2 3">CECT 8840</strain>
    </source>
</reference>
<accession>A0A7W7QL75</accession>
<comment type="caution">
    <text evidence="2">The sequence shown here is derived from an EMBL/GenBank/DDBJ whole genome shotgun (WGS) entry which is preliminary data.</text>
</comment>
<proteinExistence type="predicted"/>
<dbReference type="InterPro" id="IPR039261">
    <property type="entry name" value="FNR_nucleotide-bd"/>
</dbReference>
<dbReference type="Pfam" id="PF08021">
    <property type="entry name" value="FAD_binding_9"/>
    <property type="match status" value="1"/>
</dbReference>
<dbReference type="PANTHER" id="PTHR30157:SF0">
    <property type="entry name" value="NADPH-DEPENDENT FERRIC-CHELATE REDUCTASE"/>
    <property type="match status" value="1"/>
</dbReference>
<gene>
    <name evidence="2" type="ORF">FHS44_002694</name>
</gene>